<dbReference type="UniPathway" id="UPA00142">
    <property type="reaction ID" value="UER00210"/>
</dbReference>
<dbReference type="FunFam" id="3.30.1490.50:FF:000002">
    <property type="entry name" value="Glutathione synthetase"/>
    <property type="match status" value="1"/>
</dbReference>
<comment type="caution">
    <text evidence="14">The sequence shown here is derived from an EMBL/GenBank/DDBJ whole genome shotgun (WGS) entry which is preliminary data.</text>
</comment>
<dbReference type="PANTHER" id="PTHR11130">
    <property type="entry name" value="GLUTATHIONE SYNTHETASE"/>
    <property type="match status" value="1"/>
</dbReference>
<dbReference type="Gene3D" id="3.30.1490.50">
    <property type="match status" value="1"/>
</dbReference>
<evidence type="ECO:0000256" key="3">
    <source>
        <dbReference type="ARBA" id="ARBA00022598"/>
    </source>
</evidence>
<evidence type="ECO:0000256" key="11">
    <source>
        <dbReference type="PIRSR" id="PIRSR001558-2"/>
    </source>
</evidence>
<dbReference type="EC" id="6.3.2.3" evidence="9"/>
<feature type="binding site" evidence="10">
    <location>
        <position position="245"/>
    </location>
    <ligand>
        <name>substrate</name>
    </ligand>
</feature>
<keyword evidence="3 9" id="KW-0436">Ligase</keyword>
<feature type="binding site" evidence="10">
    <location>
        <begin position="442"/>
        <end position="445"/>
    </location>
    <ligand>
        <name>ATP</name>
        <dbReference type="ChEBI" id="CHEBI:30616"/>
    </ligand>
</feature>
<feature type="binding site" evidence="11">
    <location>
        <position position="411"/>
    </location>
    <ligand>
        <name>Mg(2+)</name>
        <dbReference type="ChEBI" id="CHEBI:18420"/>
    </ligand>
</feature>
<protein>
    <recommendedName>
        <fullName evidence="9">Glutathione synthetase</fullName>
        <shortName evidence="9">GSH-S</shortName>
        <ecNumber evidence="9">6.3.2.3</ecNumber>
    </recommendedName>
</protein>
<dbReference type="AlphaFoldDB" id="A0A8H3F1B6"/>
<dbReference type="InterPro" id="IPR014042">
    <property type="entry name" value="Glutathione_synthase_a-hlx"/>
</dbReference>
<evidence type="ECO:0000256" key="10">
    <source>
        <dbReference type="PIRSR" id="PIRSR001558-1"/>
    </source>
</evidence>
<evidence type="ECO:0000313" key="15">
    <source>
        <dbReference type="Proteomes" id="UP000664203"/>
    </source>
</evidence>
<keyword evidence="15" id="KW-1185">Reference proteome</keyword>
<dbReference type="SUPFAM" id="SSF52440">
    <property type="entry name" value="PreATP-grasp domain"/>
    <property type="match status" value="1"/>
</dbReference>
<feature type="binding site" evidence="12">
    <location>
        <begin position="511"/>
        <end position="512"/>
    </location>
    <ligand>
        <name>substrate</name>
    </ligand>
</feature>
<dbReference type="InterPro" id="IPR016185">
    <property type="entry name" value="PreATP-grasp_dom_sf"/>
</dbReference>
<dbReference type="NCBIfam" id="TIGR01986">
    <property type="entry name" value="glut_syn_euk"/>
    <property type="match status" value="1"/>
</dbReference>
<evidence type="ECO:0000256" key="4">
    <source>
        <dbReference type="ARBA" id="ARBA00022684"/>
    </source>
</evidence>
<name>A0A8H3F1B6_9LECA</name>
<dbReference type="Gene3D" id="3.40.50.1760">
    <property type="entry name" value="Glutathione synthase, substrate-binding domain superfamily, eukaryotic"/>
    <property type="match status" value="1"/>
</dbReference>
<dbReference type="InterPro" id="IPR014049">
    <property type="entry name" value="Glutathione_synthase_N_euk"/>
</dbReference>
<gene>
    <name evidence="14" type="ORF">ALECFALPRED_010739</name>
</gene>
<feature type="domain" description="Glutathione synthase substrate-binding" evidence="13">
    <location>
        <begin position="230"/>
        <end position="339"/>
    </location>
</feature>
<dbReference type="GO" id="GO:0005829">
    <property type="term" value="C:cytosol"/>
    <property type="evidence" value="ECO:0007669"/>
    <property type="project" value="TreeGrafter"/>
</dbReference>
<feature type="binding site" evidence="12">
    <location>
        <begin position="161"/>
        <end position="164"/>
    </location>
    <ligand>
        <name>substrate</name>
    </ligand>
</feature>
<evidence type="ECO:0000313" key="14">
    <source>
        <dbReference type="EMBL" id="CAF9916497.1"/>
    </source>
</evidence>
<dbReference type="Gene3D" id="3.30.1490.80">
    <property type="match status" value="1"/>
</dbReference>
<evidence type="ECO:0000256" key="7">
    <source>
        <dbReference type="ARBA" id="ARBA00022840"/>
    </source>
</evidence>
<feature type="binding site" evidence="10">
    <location>
        <position position="157"/>
    </location>
    <ligand>
        <name>ATP</name>
        <dbReference type="ChEBI" id="CHEBI:30616"/>
    </ligand>
</feature>
<feature type="binding site" evidence="10">
    <location>
        <position position="418"/>
    </location>
    <ligand>
        <name>ATP</name>
        <dbReference type="ChEBI" id="CHEBI:30616"/>
    </ligand>
</feature>
<evidence type="ECO:0000256" key="12">
    <source>
        <dbReference type="PIRSR" id="PIRSR001558-3"/>
    </source>
</evidence>
<dbReference type="GO" id="GO:0005524">
    <property type="term" value="F:ATP binding"/>
    <property type="evidence" value="ECO:0007669"/>
    <property type="project" value="UniProtKB-UniRule"/>
</dbReference>
<feature type="binding site" evidence="10">
    <location>
        <position position="500"/>
    </location>
    <ligand>
        <name>substrate</name>
    </ligand>
</feature>
<dbReference type="Gene3D" id="3.30.470.20">
    <property type="entry name" value="ATP-grasp fold, B domain"/>
    <property type="match status" value="1"/>
</dbReference>
<sequence>MVASIYPDYPPALTSEQSDYLFSNVKDWSILNGLAVRPSSSFVSEKIDPSRSLAVTAPVTLFPSLFPRACFQEARAIQTAYNELYACIANDEDWLGEVVKELAEVDDYISNLWNVHQAVKKEGYVQVLQNCSLPLQDYMVHKDPSKPDAEPEIKQVEFNTIASSFGGLSAKVSALHKHLLSISAYPPTTPSLISDTSLPPNPSIASISRGIATAHKAYGRSKNNTQLPLCTLFIVQDPENNAFDQQALATNLLTDHSVLTFRLPFSAVLSHTSIPADSPSRPLIYTPPHSPRTPYEVTTLYFRAGYSPAEYNSPESWKGRLHLERSAAIKCPSILTHLAGSKKIQQILATPSSPHLSHFLSSTSSAACINRIRNTFAAIYPLDDTAEGKHAISIATDTENARGYVLKPQREGGGNNIYELKIPPFIKSLGDNSKKYRGYILMNLIEPPALRNSVFRNGEVRSGEVIGELGVYGVCLWRHCRSEKGEREILENWEAGHLLRTKGRESEEGGVAAGFGAVDSVCLIDV</sequence>
<dbReference type="Gene3D" id="1.10.1080.10">
    <property type="entry name" value="Glutathione Synthetase, Chain A, domain 3"/>
    <property type="match status" value="1"/>
</dbReference>
<dbReference type="GO" id="GO:0000287">
    <property type="term" value="F:magnesium ion binding"/>
    <property type="evidence" value="ECO:0007669"/>
    <property type="project" value="UniProtKB-UniRule"/>
</dbReference>
<comment type="pathway">
    <text evidence="1 9">Sulfur metabolism; glutathione biosynthesis; glutathione from L-cysteine and L-glutamate: step 2/2.</text>
</comment>
<dbReference type="Pfam" id="PF03199">
    <property type="entry name" value="GSH_synthase"/>
    <property type="match status" value="1"/>
</dbReference>
<evidence type="ECO:0000259" key="13">
    <source>
        <dbReference type="Pfam" id="PF03199"/>
    </source>
</evidence>
<dbReference type="PANTHER" id="PTHR11130:SF0">
    <property type="entry name" value="GLUTATHIONE SYNTHETASE"/>
    <property type="match status" value="1"/>
</dbReference>
<evidence type="ECO:0000256" key="5">
    <source>
        <dbReference type="ARBA" id="ARBA00022723"/>
    </source>
</evidence>
<feature type="binding site" evidence="10">
    <location>
        <position position="508"/>
    </location>
    <ligand>
        <name>ATP</name>
        <dbReference type="ChEBI" id="CHEBI:30616"/>
    </ligand>
</feature>
<proteinExistence type="inferred from homology"/>
<comment type="similarity">
    <text evidence="2 9">Belongs to the eukaryotic GSH synthase family.</text>
</comment>
<evidence type="ECO:0000256" key="6">
    <source>
        <dbReference type="ARBA" id="ARBA00022741"/>
    </source>
</evidence>
<keyword evidence="5 9" id="KW-0479">Metal-binding</keyword>
<dbReference type="GO" id="GO:0004363">
    <property type="term" value="F:glutathione synthase activity"/>
    <property type="evidence" value="ECO:0007669"/>
    <property type="project" value="UniProtKB-UniRule"/>
</dbReference>
<dbReference type="Pfam" id="PF03917">
    <property type="entry name" value="GSH_synth_ATP"/>
    <property type="match status" value="1"/>
</dbReference>
<evidence type="ECO:0000256" key="9">
    <source>
        <dbReference type="PIRNR" id="PIRNR001558"/>
    </source>
</evidence>
<feature type="binding site" evidence="10">
    <location>
        <begin position="407"/>
        <end position="416"/>
    </location>
    <ligand>
        <name>ATP</name>
        <dbReference type="ChEBI" id="CHEBI:30616"/>
    </ligand>
</feature>
<dbReference type="InterPro" id="IPR037013">
    <property type="entry name" value="GSH-S_sub-bd_sf"/>
</dbReference>
<dbReference type="InterPro" id="IPR005615">
    <property type="entry name" value="Glutathione_synthase"/>
</dbReference>
<feature type="binding site" evidence="10">
    <location>
        <position position="468"/>
    </location>
    <ligand>
        <name>ATP</name>
        <dbReference type="ChEBI" id="CHEBI:30616"/>
    </ligand>
</feature>
<reference evidence="14" key="1">
    <citation type="submission" date="2021-03" db="EMBL/GenBank/DDBJ databases">
        <authorList>
            <person name="Tagirdzhanova G."/>
        </authorList>
    </citation>
    <scope>NUCLEOTIDE SEQUENCE</scope>
</reference>
<evidence type="ECO:0000256" key="8">
    <source>
        <dbReference type="ARBA" id="ARBA00022842"/>
    </source>
</evidence>
<dbReference type="PIRSF" id="PIRSF001558">
    <property type="entry name" value="GSHase"/>
    <property type="match status" value="1"/>
</dbReference>
<feature type="binding site" evidence="10">
    <location>
        <position position="342"/>
    </location>
    <ligand>
        <name>ATP</name>
        <dbReference type="ChEBI" id="CHEBI:30616"/>
    </ligand>
</feature>
<dbReference type="Proteomes" id="UP000664203">
    <property type="component" value="Unassembled WGS sequence"/>
</dbReference>
<dbReference type="OrthoDB" id="2020073at2759"/>
<feature type="binding site" evidence="11">
    <location>
        <position position="159"/>
    </location>
    <ligand>
        <name>Mg(2+)</name>
        <dbReference type="ChEBI" id="CHEBI:18420"/>
    </ligand>
</feature>
<feature type="binding site" evidence="12">
    <location>
        <begin position="239"/>
        <end position="241"/>
    </location>
    <ligand>
        <name>substrate</name>
    </ligand>
</feature>
<comment type="catalytic activity">
    <reaction evidence="9">
        <text>gamma-L-glutamyl-L-cysteine + glycine + ATP = glutathione + ADP + phosphate + H(+)</text>
        <dbReference type="Rhea" id="RHEA:13557"/>
        <dbReference type="ChEBI" id="CHEBI:15378"/>
        <dbReference type="ChEBI" id="CHEBI:30616"/>
        <dbReference type="ChEBI" id="CHEBI:43474"/>
        <dbReference type="ChEBI" id="CHEBI:57305"/>
        <dbReference type="ChEBI" id="CHEBI:57925"/>
        <dbReference type="ChEBI" id="CHEBI:58173"/>
        <dbReference type="ChEBI" id="CHEBI:456216"/>
        <dbReference type="EC" id="6.3.2.3"/>
    </reaction>
</comment>
<keyword evidence="6 9" id="KW-0547">Nucleotide-binding</keyword>
<feature type="binding site" evidence="12">
    <location>
        <begin position="303"/>
        <end position="306"/>
    </location>
    <ligand>
        <name>substrate</name>
    </ligand>
</feature>
<evidence type="ECO:0000256" key="2">
    <source>
        <dbReference type="ARBA" id="ARBA00010385"/>
    </source>
</evidence>
<keyword evidence="7 9" id="KW-0067">ATP-binding</keyword>
<feature type="binding site" evidence="10">
    <location>
        <position position="502"/>
    </location>
    <ligand>
        <name>ATP</name>
        <dbReference type="ChEBI" id="CHEBI:30616"/>
    </ligand>
</feature>
<keyword evidence="8 9" id="KW-0460">Magnesium</keyword>
<keyword evidence="4 9" id="KW-0317">Glutathione biosynthesis</keyword>
<accession>A0A8H3F1B6</accession>
<comment type="cofactor">
    <cofactor evidence="9 11">
        <name>Mg(2+)</name>
        <dbReference type="ChEBI" id="CHEBI:18420"/>
    </cofactor>
    <text evidence="9 11">Binds 1 Mg(2+) ion per subunit.</text>
</comment>
<dbReference type="EMBL" id="CAJPDR010000091">
    <property type="protein sequence ID" value="CAF9916497.1"/>
    <property type="molecule type" value="Genomic_DNA"/>
</dbReference>
<dbReference type="InterPro" id="IPR004887">
    <property type="entry name" value="GSH_synth_subst-bd"/>
</dbReference>
<dbReference type="SUPFAM" id="SSF56059">
    <property type="entry name" value="Glutathione synthetase ATP-binding domain-like"/>
    <property type="match status" value="1"/>
</dbReference>
<evidence type="ECO:0000256" key="1">
    <source>
        <dbReference type="ARBA" id="ARBA00004965"/>
    </source>
</evidence>
<dbReference type="InterPro" id="IPR014709">
    <property type="entry name" value="Glutathione_synthase_C_euk"/>
</dbReference>
<dbReference type="GO" id="GO:0043295">
    <property type="term" value="F:glutathione binding"/>
    <property type="evidence" value="ECO:0007669"/>
    <property type="project" value="UniProtKB-UniRule"/>
</dbReference>
<organism evidence="14 15">
    <name type="scientific">Alectoria fallacina</name>
    <dbReference type="NCBI Taxonomy" id="1903189"/>
    <lineage>
        <taxon>Eukaryota</taxon>
        <taxon>Fungi</taxon>
        <taxon>Dikarya</taxon>
        <taxon>Ascomycota</taxon>
        <taxon>Pezizomycotina</taxon>
        <taxon>Lecanoromycetes</taxon>
        <taxon>OSLEUM clade</taxon>
        <taxon>Lecanoromycetidae</taxon>
        <taxon>Lecanorales</taxon>
        <taxon>Lecanorineae</taxon>
        <taxon>Parmeliaceae</taxon>
        <taxon>Alectoria</taxon>
    </lineage>
</organism>
<feature type="binding site" evidence="11">
    <location>
        <position position="157"/>
    </location>
    <ligand>
        <name>Mg(2+)</name>
        <dbReference type="ChEBI" id="CHEBI:18420"/>
    </ligand>
</feature>